<reference evidence="8 9" key="1">
    <citation type="journal article" date="2012" name="J. Bacteriol.">
        <title>Complete genome sequence of the hyperthermophilic cellulolytic Crenarchaeon 'Thermogladius cellulolyticus' 1633.</title>
        <authorList>
            <person name="Mardanov A.V."/>
            <person name="Kochetkova T.V."/>
            <person name="Beletsky A.V."/>
            <person name="Bonch-Osmolovskaya E.A."/>
            <person name="Ravin N.V."/>
            <person name="Skryabin K.G."/>
        </authorList>
    </citation>
    <scope>NUCLEOTIDE SEQUENCE [LARGE SCALE GENOMIC DNA]</scope>
    <source>
        <strain evidence="9">DSM 22663 / VKM B-2946 / 1633</strain>
    </source>
</reference>
<feature type="transmembrane region" description="Helical" evidence="6">
    <location>
        <begin position="6"/>
        <end position="28"/>
    </location>
</feature>
<dbReference type="AlphaFoldDB" id="I3TCY2"/>
<keyword evidence="5 6" id="KW-0472">Membrane</keyword>
<dbReference type="Gene3D" id="3.90.550.10">
    <property type="entry name" value="Spore Coat Polysaccharide Biosynthesis Protein SpsA, Chain A"/>
    <property type="match status" value="1"/>
</dbReference>
<dbReference type="SUPFAM" id="SSF53448">
    <property type="entry name" value="Nucleotide-diphospho-sugar transferases"/>
    <property type="match status" value="1"/>
</dbReference>
<keyword evidence="6" id="KW-0812">Transmembrane</keyword>
<dbReference type="InParanoid" id="I3TCY2"/>
<dbReference type="PANTHER" id="PTHR43646">
    <property type="entry name" value="GLYCOSYLTRANSFERASE"/>
    <property type="match status" value="1"/>
</dbReference>
<sequence length="374" mass="40576">MGLVDALGAAGLALSLAHFAFPLAYYAYLKARWLGRPWGLRLDPGYRPRVTVVVPTYMERGLIEGKLENVYEQDYPRELLEVLVVDGASGDGTAEAAREWAGRHGDLRVEVVVEPARRGKAPALNEALRRARGEVVVVTDADSLWPRSALSEAVKWLSDERVAAVSCLKLPGGGTVPGVEEAYRGFYNTVRLAESKAWSTPVFHGELAAFKRGFLEEIGGFPTDVGADDSYTAVAAALAGLRAITPDGLACVEYVPGRGYAAWRTRRAQHLVQSFAKALRRLRGSRAPGRFKAVLLAEAYLHLVNPWLLLSAAALLAASAAAGMVLPAAALALGALLLLYKPYRAWVATQAFLVIAMVRNLWTKELVWRKQGKS</sequence>
<keyword evidence="4 8" id="KW-0808">Transferase</keyword>
<dbReference type="PANTHER" id="PTHR43646:SF2">
    <property type="entry name" value="GLYCOSYLTRANSFERASE 2-LIKE DOMAIN-CONTAINING PROTEIN"/>
    <property type="match status" value="1"/>
</dbReference>
<name>I3TCY2_THEC1</name>
<dbReference type="Proteomes" id="UP000005270">
    <property type="component" value="Chromosome"/>
</dbReference>
<evidence type="ECO:0000256" key="3">
    <source>
        <dbReference type="ARBA" id="ARBA00022676"/>
    </source>
</evidence>
<keyword evidence="3" id="KW-0328">Glycosyltransferase</keyword>
<evidence type="ECO:0000256" key="4">
    <source>
        <dbReference type="ARBA" id="ARBA00022679"/>
    </source>
</evidence>
<dbReference type="HOGENOM" id="CLU_062567_0_0_2"/>
<dbReference type="GeneID" id="13012475"/>
<evidence type="ECO:0000259" key="7">
    <source>
        <dbReference type="Pfam" id="PF00535"/>
    </source>
</evidence>
<evidence type="ECO:0000256" key="2">
    <source>
        <dbReference type="ARBA" id="ARBA00022475"/>
    </source>
</evidence>
<evidence type="ECO:0000313" key="9">
    <source>
        <dbReference type="Proteomes" id="UP000005270"/>
    </source>
</evidence>
<dbReference type="GO" id="GO:0005886">
    <property type="term" value="C:plasma membrane"/>
    <property type="evidence" value="ECO:0007669"/>
    <property type="project" value="UniProtKB-SubCell"/>
</dbReference>
<evidence type="ECO:0000256" key="5">
    <source>
        <dbReference type="ARBA" id="ARBA00023136"/>
    </source>
</evidence>
<proteinExistence type="predicted"/>
<feature type="transmembrane region" description="Helical" evidence="6">
    <location>
        <begin position="307"/>
        <end position="337"/>
    </location>
</feature>
<protein>
    <submittedName>
        <fullName evidence="8">Glycosyl transferase, family 2</fullName>
    </submittedName>
</protein>
<evidence type="ECO:0000256" key="1">
    <source>
        <dbReference type="ARBA" id="ARBA00004236"/>
    </source>
</evidence>
<feature type="domain" description="Glycosyltransferase 2-like" evidence="7">
    <location>
        <begin position="51"/>
        <end position="219"/>
    </location>
</feature>
<dbReference type="STRING" id="1184251.TCELL_0195"/>
<dbReference type="RefSeq" id="WP_014736871.1">
    <property type="nucleotide sequence ID" value="NC_017954.1"/>
</dbReference>
<organism evidence="8 9">
    <name type="scientific">Thermogladius calderae (strain DSM 22663 / VKM B-2946 / 1633)</name>
    <dbReference type="NCBI Taxonomy" id="1184251"/>
    <lineage>
        <taxon>Archaea</taxon>
        <taxon>Thermoproteota</taxon>
        <taxon>Thermoprotei</taxon>
        <taxon>Desulfurococcales</taxon>
        <taxon>Desulfurococcaceae</taxon>
        <taxon>Thermogladius</taxon>
    </lineage>
</organism>
<keyword evidence="9" id="KW-1185">Reference proteome</keyword>
<accession>I3TCY2</accession>
<dbReference type="eggNOG" id="arCOG01389">
    <property type="taxonomic scope" value="Archaea"/>
</dbReference>
<dbReference type="EMBL" id="CP003531">
    <property type="protein sequence ID" value="AFK50620.1"/>
    <property type="molecule type" value="Genomic_DNA"/>
</dbReference>
<dbReference type="InterPro" id="IPR029044">
    <property type="entry name" value="Nucleotide-diphossugar_trans"/>
</dbReference>
<gene>
    <name evidence="8" type="ordered locus">TCELL_0195</name>
</gene>
<dbReference type="Pfam" id="PF00535">
    <property type="entry name" value="Glycos_transf_2"/>
    <property type="match status" value="1"/>
</dbReference>
<comment type="subcellular location">
    <subcellularLocation>
        <location evidence="1">Cell membrane</location>
    </subcellularLocation>
</comment>
<keyword evidence="2" id="KW-1003">Cell membrane</keyword>
<keyword evidence="6" id="KW-1133">Transmembrane helix</keyword>
<dbReference type="GO" id="GO:0016757">
    <property type="term" value="F:glycosyltransferase activity"/>
    <property type="evidence" value="ECO:0007669"/>
    <property type="project" value="UniProtKB-KW"/>
</dbReference>
<evidence type="ECO:0000313" key="8">
    <source>
        <dbReference type="EMBL" id="AFK50620.1"/>
    </source>
</evidence>
<evidence type="ECO:0000256" key="6">
    <source>
        <dbReference type="SAM" id="Phobius"/>
    </source>
</evidence>
<dbReference type="OrthoDB" id="43988at2157"/>
<dbReference type="InterPro" id="IPR001173">
    <property type="entry name" value="Glyco_trans_2-like"/>
</dbReference>
<dbReference type="KEGG" id="thg:TCELL_0195"/>